<evidence type="ECO:0000259" key="4">
    <source>
        <dbReference type="PROSITE" id="PS50949"/>
    </source>
</evidence>
<dbReference type="EMBL" id="JBHSWA010000001">
    <property type="protein sequence ID" value="MFC6640585.1"/>
    <property type="molecule type" value="Genomic_DNA"/>
</dbReference>
<keyword evidence="2" id="KW-0238">DNA-binding</keyword>
<dbReference type="Pfam" id="PF00392">
    <property type="entry name" value="GntR"/>
    <property type="match status" value="1"/>
</dbReference>
<keyword evidence="1" id="KW-0805">Transcription regulation</keyword>
<dbReference type="PROSITE" id="PS50949">
    <property type="entry name" value="HTH_GNTR"/>
    <property type="match status" value="1"/>
</dbReference>
<proteinExistence type="predicted"/>
<accession>A0ABW1YTQ3</accession>
<gene>
    <name evidence="5" type="ORF">ACFQAU_01350</name>
</gene>
<feature type="domain" description="HTH gntR-type" evidence="4">
    <location>
        <begin position="5"/>
        <end position="72"/>
    </location>
</feature>
<dbReference type="InterPro" id="IPR000524">
    <property type="entry name" value="Tscrpt_reg_HTH_GntR"/>
</dbReference>
<evidence type="ECO:0000313" key="6">
    <source>
        <dbReference type="Proteomes" id="UP001596403"/>
    </source>
</evidence>
<dbReference type="Gene3D" id="1.10.10.10">
    <property type="entry name" value="Winged helix-like DNA-binding domain superfamily/Winged helix DNA-binding domain"/>
    <property type="match status" value="1"/>
</dbReference>
<dbReference type="PANTHER" id="PTHR43537">
    <property type="entry name" value="TRANSCRIPTIONAL REGULATOR, GNTR FAMILY"/>
    <property type="match status" value="1"/>
</dbReference>
<reference evidence="6" key="1">
    <citation type="journal article" date="2019" name="Int. J. Syst. Evol. Microbiol.">
        <title>The Global Catalogue of Microorganisms (GCM) 10K type strain sequencing project: providing services to taxonomists for standard genome sequencing and annotation.</title>
        <authorList>
            <consortium name="The Broad Institute Genomics Platform"/>
            <consortium name="The Broad Institute Genome Sequencing Center for Infectious Disease"/>
            <person name="Wu L."/>
            <person name="Ma J."/>
        </authorList>
    </citation>
    <scope>NUCLEOTIDE SEQUENCE [LARGE SCALE GENOMIC DNA]</scope>
    <source>
        <strain evidence="6">NBRC 111368</strain>
    </source>
</reference>
<dbReference type="Proteomes" id="UP001596403">
    <property type="component" value="Unassembled WGS sequence"/>
</dbReference>
<name>A0ABW1YTQ3_9RHOB</name>
<dbReference type="SMART" id="SM00345">
    <property type="entry name" value="HTH_GNTR"/>
    <property type="match status" value="1"/>
</dbReference>
<keyword evidence="6" id="KW-1185">Reference proteome</keyword>
<protein>
    <submittedName>
        <fullName evidence="5">GntR family transcriptional regulator</fullName>
    </submittedName>
</protein>
<evidence type="ECO:0000313" key="5">
    <source>
        <dbReference type="EMBL" id="MFC6640585.1"/>
    </source>
</evidence>
<sequence>MLNQVKSSTAIADTLRADICLNRDIADGMLHEMALAQRFGVSRTPIRQALQRLAYERMIAVKSGVGSVVTPLEESMRADDICAAAAIIEAAAKCAPSSPAPPTQFMSLAGLLGMMDISQLDQAEAFFEIRAQLLNALSEMIENPILSDAFRAAYWRLIRWSLRDFETQPQAQIAHLREVLQTAARAMKSGTLAACFEQIAEIESRVAEPSQT</sequence>
<evidence type="ECO:0000256" key="2">
    <source>
        <dbReference type="ARBA" id="ARBA00023125"/>
    </source>
</evidence>
<dbReference type="RefSeq" id="WP_132446104.1">
    <property type="nucleotide sequence ID" value="NZ_JBHSWA010000001.1"/>
</dbReference>
<comment type="caution">
    <text evidence="5">The sequence shown here is derived from an EMBL/GenBank/DDBJ whole genome shotgun (WGS) entry which is preliminary data.</text>
</comment>
<evidence type="ECO:0000256" key="3">
    <source>
        <dbReference type="ARBA" id="ARBA00023163"/>
    </source>
</evidence>
<dbReference type="SUPFAM" id="SSF46785">
    <property type="entry name" value="Winged helix' DNA-binding domain"/>
    <property type="match status" value="1"/>
</dbReference>
<dbReference type="InterPro" id="IPR036390">
    <property type="entry name" value="WH_DNA-bd_sf"/>
</dbReference>
<dbReference type="InterPro" id="IPR036388">
    <property type="entry name" value="WH-like_DNA-bd_sf"/>
</dbReference>
<evidence type="ECO:0000256" key="1">
    <source>
        <dbReference type="ARBA" id="ARBA00023015"/>
    </source>
</evidence>
<organism evidence="5 6">
    <name type="scientific">Sulfitobacter profundi</name>
    <dbReference type="NCBI Taxonomy" id="2679961"/>
    <lineage>
        <taxon>Bacteria</taxon>
        <taxon>Pseudomonadati</taxon>
        <taxon>Pseudomonadota</taxon>
        <taxon>Alphaproteobacteria</taxon>
        <taxon>Rhodobacterales</taxon>
        <taxon>Roseobacteraceae</taxon>
        <taxon>Sulfitobacter</taxon>
    </lineage>
</organism>
<dbReference type="PANTHER" id="PTHR43537:SF5">
    <property type="entry name" value="UXU OPERON TRANSCRIPTIONAL REGULATOR"/>
    <property type="match status" value="1"/>
</dbReference>
<keyword evidence="3" id="KW-0804">Transcription</keyword>
<dbReference type="PRINTS" id="PR00035">
    <property type="entry name" value="HTHGNTR"/>
</dbReference>